<sequence>MIEFTETCKRESTNDGNPIEMPTPKRIRSSSPTSTIEQHASPSAISRYISHDSYLTFNPSPSNQRVITNHSNNNVNTDTDFIDDELWDDWDLTPTTTTSKKTPGKSRTMSSPAVHSRTMKITDTTTIVNVLETNNPEQTSVESTSLPTVTSIVWDDDDDDLEQLLT</sequence>
<name>A0A8S3JKQ3_9BILA</name>
<evidence type="ECO:0000256" key="1">
    <source>
        <dbReference type="SAM" id="MobiDB-lite"/>
    </source>
</evidence>
<comment type="caution">
    <text evidence="2">The sequence shown here is derived from an EMBL/GenBank/DDBJ whole genome shotgun (WGS) entry which is preliminary data.</text>
</comment>
<evidence type="ECO:0000313" key="2">
    <source>
        <dbReference type="EMBL" id="CAF5220537.1"/>
    </source>
</evidence>
<protein>
    <submittedName>
        <fullName evidence="2">Uncharacterized protein</fullName>
    </submittedName>
</protein>
<feature type="compositionally biased region" description="Polar residues" evidence="1">
    <location>
        <begin position="29"/>
        <end position="41"/>
    </location>
</feature>
<feature type="non-terminal residue" evidence="2">
    <location>
        <position position="1"/>
    </location>
</feature>
<dbReference type="AlphaFoldDB" id="A0A8S3JKQ3"/>
<organism evidence="2 3">
    <name type="scientific">Rotaria magnacalcarata</name>
    <dbReference type="NCBI Taxonomy" id="392030"/>
    <lineage>
        <taxon>Eukaryota</taxon>
        <taxon>Metazoa</taxon>
        <taxon>Spiralia</taxon>
        <taxon>Gnathifera</taxon>
        <taxon>Rotifera</taxon>
        <taxon>Eurotatoria</taxon>
        <taxon>Bdelloidea</taxon>
        <taxon>Philodinida</taxon>
        <taxon>Philodinidae</taxon>
        <taxon>Rotaria</taxon>
    </lineage>
</organism>
<dbReference type="Proteomes" id="UP000676336">
    <property type="component" value="Unassembled WGS sequence"/>
</dbReference>
<feature type="region of interest" description="Disordered" evidence="1">
    <location>
        <begin position="1"/>
        <end position="41"/>
    </location>
</feature>
<proteinExistence type="predicted"/>
<reference evidence="2" key="1">
    <citation type="submission" date="2021-02" db="EMBL/GenBank/DDBJ databases">
        <authorList>
            <person name="Nowell W R."/>
        </authorList>
    </citation>
    <scope>NUCLEOTIDE SEQUENCE</scope>
</reference>
<feature type="compositionally biased region" description="Basic and acidic residues" evidence="1">
    <location>
        <begin position="1"/>
        <end position="13"/>
    </location>
</feature>
<feature type="compositionally biased region" description="Polar residues" evidence="1">
    <location>
        <begin position="99"/>
        <end position="117"/>
    </location>
</feature>
<gene>
    <name evidence="2" type="ORF">SMN809_LOCUS81940</name>
</gene>
<accession>A0A8S3JKQ3</accession>
<dbReference type="EMBL" id="CAJOBI010349949">
    <property type="protein sequence ID" value="CAF5220537.1"/>
    <property type="molecule type" value="Genomic_DNA"/>
</dbReference>
<feature type="region of interest" description="Disordered" evidence="1">
    <location>
        <begin position="94"/>
        <end position="117"/>
    </location>
</feature>
<evidence type="ECO:0000313" key="3">
    <source>
        <dbReference type="Proteomes" id="UP000676336"/>
    </source>
</evidence>